<dbReference type="NCBIfam" id="NF033153">
    <property type="entry name" value="phage_ICD_like"/>
    <property type="match status" value="1"/>
</dbReference>
<protein>
    <submittedName>
        <fullName evidence="1">Host cell division inhibitor Icd-like protein</fullName>
    </submittedName>
</protein>
<dbReference type="EMBL" id="QDLV01000003">
    <property type="protein sequence ID" value="PVJ50460.1"/>
    <property type="molecule type" value="Genomic_DNA"/>
</dbReference>
<evidence type="ECO:0000313" key="2">
    <source>
        <dbReference type="EMBL" id="PVM66762.1"/>
    </source>
</evidence>
<evidence type="ECO:0000313" key="4">
    <source>
        <dbReference type="Proteomes" id="UP000245551"/>
    </source>
</evidence>
<dbReference type="AlphaFoldDB" id="A0A2T8XIE0"/>
<keyword evidence="1" id="KW-0131">Cell cycle</keyword>
<dbReference type="EMBL" id="QDOO01000008">
    <property type="protein sequence ID" value="PVM66762.1"/>
    <property type="molecule type" value="Genomic_DNA"/>
</dbReference>
<keyword evidence="1" id="KW-0132">Cell division</keyword>
<dbReference type="Proteomes" id="UP000245551">
    <property type="component" value="Unassembled WGS sequence"/>
</dbReference>
<sequence length="58" mass="6248">MALPRASAAARPCRLSVEACSEREARKILAPHFILAFAAKLPVRRQSAPGCESVTERG</sequence>
<accession>A0A2T8XIE0</accession>
<gene>
    <name evidence="2" type="ORF">C4784_10250</name>
    <name evidence="1" type="ORF">C4855_05290</name>
</gene>
<name>A0A2T8XIE0_SALET</name>
<reference evidence="3 4" key="1">
    <citation type="submission" date="2018-04" db="EMBL/GenBank/DDBJ databases">
        <title>Serotype diversity and antimicrobial resistance among Salmonella enterica isolated from patients at an equine referral hospital.</title>
        <authorList>
            <person name="Leon I.M."/>
            <person name="Lawhon S.D."/>
            <person name="Norman K.N."/>
            <person name="Threadgill D.S."/>
            <person name="Ohta N."/>
            <person name="Vinasco J."/>
            <person name="Scott H.M."/>
        </authorList>
    </citation>
    <scope>NUCLEOTIDE SEQUENCE [LARGE SCALE GENOMIC DNA]</scope>
    <source>
        <strain evidence="2 3">159</strain>
        <strain evidence="1 4">230</strain>
    </source>
</reference>
<comment type="caution">
    <text evidence="1">The sequence shown here is derived from an EMBL/GenBank/DDBJ whole genome shotgun (WGS) entry which is preliminary data.</text>
</comment>
<evidence type="ECO:0000313" key="1">
    <source>
        <dbReference type="EMBL" id="PVJ50460.1"/>
    </source>
</evidence>
<dbReference type="GO" id="GO:0051301">
    <property type="term" value="P:cell division"/>
    <property type="evidence" value="ECO:0007669"/>
    <property type="project" value="UniProtKB-KW"/>
</dbReference>
<proteinExistence type="predicted"/>
<organism evidence="1 4">
    <name type="scientific">Salmonella enterica subsp. enterica serovar Gaminara</name>
    <dbReference type="NCBI Taxonomy" id="913070"/>
    <lineage>
        <taxon>Bacteria</taxon>
        <taxon>Pseudomonadati</taxon>
        <taxon>Pseudomonadota</taxon>
        <taxon>Gammaproteobacteria</taxon>
        <taxon>Enterobacterales</taxon>
        <taxon>Enterobacteriaceae</taxon>
        <taxon>Salmonella</taxon>
    </lineage>
</organism>
<evidence type="ECO:0000313" key="3">
    <source>
        <dbReference type="Proteomes" id="UP000245068"/>
    </source>
</evidence>
<dbReference type="Proteomes" id="UP000245068">
    <property type="component" value="Unassembled WGS sequence"/>
</dbReference>